<feature type="transmembrane region" description="Helical" evidence="2">
    <location>
        <begin position="59"/>
        <end position="80"/>
    </location>
</feature>
<feature type="region of interest" description="Disordered" evidence="1">
    <location>
        <begin position="561"/>
        <end position="692"/>
    </location>
</feature>
<dbReference type="Pfam" id="PF13593">
    <property type="entry name" value="SBF_like"/>
    <property type="match status" value="1"/>
</dbReference>
<name>A0A0G4GZ81_9ALVE</name>
<dbReference type="Gene3D" id="1.20.1530.20">
    <property type="match status" value="1"/>
</dbReference>
<proteinExistence type="predicted"/>
<reference evidence="3" key="1">
    <citation type="submission" date="2014-11" db="EMBL/GenBank/DDBJ databases">
        <authorList>
            <person name="Otto D Thomas"/>
            <person name="Naeem Raeece"/>
        </authorList>
    </citation>
    <scope>NUCLEOTIDE SEQUENCE</scope>
</reference>
<feature type="compositionally biased region" description="Low complexity" evidence="1">
    <location>
        <begin position="518"/>
        <end position="527"/>
    </location>
</feature>
<feature type="transmembrane region" description="Helical" evidence="2">
    <location>
        <begin position="184"/>
        <end position="204"/>
    </location>
</feature>
<feature type="transmembrane region" description="Helical" evidence="2">
    <location>
        <begin position="27"/>
        <end position="47"/>
    </location>
</feature>
<keyword evidence="2" id="KW-0472">Membrane</keyword>
<feature type="region of interest" description="Disordered" evidence="1">
    <location>
        <begin position="411"/>
        <end position="460"/>
    </location>
</feature>
<dbReference type="PANTHER" id="PTHR18640">
    <property type="entry name" value="SOLUTE CARRIER FAMILY 10 MEMBER 7"/>
    <property type="match status" value="1"/>
</dbReference>
<dbReference type="VEuPathDB" id="CryptoDB:Cvel_23969"/>
<feature type="compositionally biased region" description="Basic and acidic residues" evidence="1">
    <location>
        <begin position="627"/>
        <end position="644"/>
    </location>
</feature>
<dbReference type="InterPro" id="IPR038770">
    <property type="entry name" value="Na+/solute_symporter_sf"/>
</dbReference>
<feature type="compositionally biased region" description="Low complexity" evidence="1">
    <location>
        <begin position="660"/>
        <end position="675"/>
    </location>
</feature>
<feature type="compositionally biased region" description="Basic and acidic residues" evidence="1">
    <location>
        <begin position="484"/>
        <end position="500"/>
    </location>
</feature>
<dbReference type="EMBL" id="CDMZ01001698">
    <property type="protein sequence ID" value="CEM36386.1"/>
    <property type="molecule type" value="Genomic_DNA"/>
</dbReference>
<feature type="transmembrane region" description="Helical" evidence="2">
    <location>
        <begin position="258"/>
        <end position="282"/>
    </location>
</feature>
<feature type="transmembrane region" description="Helical" evidence="2">
    <location>
        <begin position="151"/>
        <end position="172"/>
    </location>
</feature>
<keyword evidence="2" id="KW-1133">Transmembrane helix</keyword>
<protein>
    <recommendedName>
        <fullName evidence="4">Sodium/bile acid cotransporter</fullName>
    </recommendedName>
</protein>
<accession>A0A0G4GZ81</accession>
<evidence type="ECO:0000256" key="1">
    <source>
        <dbReference type="SAM" id="MobiDB-lite"/>
    </source>
</evidence>
<dbReference type="InterPro" id="IPR016833">
    <property type="entry name" value="Put_Na-Bile_cotransptr"/>
</dbReference>
<dbReference type="AlphaFoldDB" id="A0A0G4GZ81"/>
<feature type="transmembrane region" description="Helical" evidence="2">
    <location>
        <begin position="122"/>
        <end position="144"/>
    </location>
</feature>
<evidence type="ECO:0000256" key="2">
    <source>
        <dbReference type="SAM" id="Phobius"/>
    </source>
</evidence>
<organism evidence="3">
    <name type="scientific">Chromera velia CCMP2878</name>
    <dbReference type="NCBI Taxonomy" id="1169474"/>
    <lineage>
        <taxon>Eukaryota</taxon>
        <taxon>Sar</taxon>
        <taxon>Alveolata</taxon>
        <taxon>Colpodellida</taxon>
        <taxon>Chromeraceae</taxon>
        <taxon>Chromera</taxon>
    </lineage>
</organism>
<dbReference type="PANTHER" id="PTHR18640:SF10">
    <property type="entry name" value="SODIUM_METABOLITE COTRANSPORTER BASS4, CHLOROPLASTIC-RELATED"/>
    <property type="match status" value="1"/>
</dbReference>
<keyword evidence="2" id="KW-0812">Transmembrane</keyword>
<gene>
    <name evidence="3" type="ORF">Cvel_23969</name>
</gene>
<dbReference type="GO" id="GO:0009941">
    <property type="term" value="C:chloroplast envelope"/>
    <property type="evidence" value="ECO:0007669"/>
    <property type="project" value="TreeGrafter"/>
</dbReference>
<evidence type="ECO:0000313" key="3">
    <source>
        <dbReference type="EMBL" id="CEM36386.1"/>
    </source>
</evidence>
<feature type="transmembrane region" description="Helical" evidence="2">
    <location>
        <begin position="289"/>
        <end position="310"/>
    </location>
</feature>
<evidence type="ECO:0008006" key="4">
    <source>
        <dbReference type="Google" id="ProtNLM"/>
    </source>
</evidence>
<feature type="compositionally biased region" description="Low complexity" evidence="1">
    <location>
        <begin position="534"/>
        <end position="545"/>
    </location>
</feature>
<sequence>MIETLVERKRGCAPCVKAACGCIGRQLLSNVLPISLVVAILLGLFVPEVGRTLQKPRCFGFRVVQTLNIFGMFLLTGLGMKSNEVKTACKSWGTIMYALVAVLLLTPSVGFALIRLPLSKPFATGLAFFCCMPAPIGSVTAIVLRSKGNVALGVLISVLSNLLGVFSVPFALKLILQSAGEVQNLSAVKLLTDLLITVLAPVLIGKAFRDLIPGVQRWVDSHKTLVTVGIVLHLAMIVMQGVAGSAEEIFAANCVEVLVVLSLVFGVHLFYLLMNWAAVVAFKLKRAEAISVVVASSSKMLSIALAVLTFFEKDELGPPGLVIIPCLLGHMNQILFDSFVFSLITRKDTPSESSSTTCAPRIKTAVKDLPTVPSGEVVLTSTLSGGHAHVGEGDNGAVGALEILDRLEKGDMEMVGGAETEQRTNTEAEEVEASASCRERERESQQMIEEENQETETVGETAVPSVFASLSRHPSALSLPRLSFQERDRERDHHSDDVGDGRVTTTTHSHQARGWCNSPPSSGSSPSRGENHQPSSLLPLRPASSSSSLLPFRFLPLFHQEEEGAPASSSRRWTDGERESEIEESEGDLPYRSPLQPPLVVRPSHLSAHTSFPVERGGGSRSRTHTHSSDRAADAETQQEEGRSSVRGQQEDTEEEGEGDSSCPPSPLLSVPSFSRRNTNDSNGAVPTPQQQ</sequence>
<feature type="compositionally biased region" description="Polar residues" evidence="1">
    <location>
        <begin position="676"/>
        <end position="692"/>
    </location>
</feature>
<feature type="region of interest" description="Disordered" evidence="1">
    <location>
        <begin position="478"/>
        <end position="545"/>
    </location>
</feature>
<feature type="transmembrane region" description="Helical" evidence="2">
    <location>
        <begin position="92"/>
        <end position="116"/>
    </location>
</feature>
<feature type="transmembrane region" description="Helical" evidence="2">
    <location>
        <begin position="225"/>
        <end position="246"/>
    </location>
</feature>